<dbReference type="VEuPathDB" id="AmoebaDB:EHI_042260"/>
<evidence type="ECO:0000256" key="6">
    <source>
        <dbReference type="RuleBase" id="RU361277"/>
    </source>
</evidence>
<dbReference type="PROSITE" id="PS00059">
    <property type="entry name" value="ADH_ZINC"/>
    <property type="match status" value="1"/>
</dbReference>
<evidence type="ECO:0000256" key="5">
    <source>
        <dbReference type="ARBA" id="ARBA00023002"/>
    </source>
</evidence>
<dbReference type="InterPro" id="IPR036291">
    <property type="entry name" value="NAD(P)-bd_dom_sf"/>
</dbReference>
<keyword evidence="5" id="KW-0560">Oxidoreductase</keyword>
<dbReference type="VEuPathDB" id="AmoebaDB:EHI5A_154570"/>
<keyword evidence="3 6" id="KW-0479">Metal-binding</keyword>
<protein>
    <submittedName>
        <fullName evidence="9">Nadp-dependent alcohol dehydrogenase putative</fullName>
    </submittedName>
</protein>
<dbReference type="Pfam" id="PF08240">
    <property type="entry name" value="ADH_N"/>
    <property type="match status" value="1"/>
</dbReference>
<evidence type="ECO:0000259" key="8">
    <source>
        <dbReference type="Pfam" id="PF08240"/>
    </source>
</evidence>
<dbReference type="PANTHER" id="PTHR42813">
    <property type="entry name" value="ZINC-TYPE ALCOHOL DEHYDROGENASE-LIKE"/>
    <property type="match status" value="1"/>
</dbReference>
<evidence type="ECO:0000256" key="4">
    <source>
        <dbReference type="ARBA" id="ARBA00022833"/>
    </source>
</evidence>
<name>A0A5K1UG15_ENTHI</name>
<evidence type="ECO:0000256" key="2">
    <source>
        <dbReference type="ARBA" id="ARBA00008072"/>
    </source>
</evidence>
<dbReference type="PANTHER" id="PTHR42813:SF4">
    <property type="entry name" value="NADP-DEPENDENT ISOPROPANOL DEHYDROGENASE"/>
    <property type="match status" value="1"/>
</dbReference>
<dbReference type="Pfam" id="PF00107">
    <property type="entry name" value="ADH_zinc_N"/>
    <property type="match status" value="1"/>
</dbReference>
<dbReference type="OMA" id="FMTPGDI"/>
<feature type="domain" description="Alcohol dehydrogenase-like N-terminal" evidence="8">
    <location>
        <begin position="25"/>
        <end position="127"/>
    </location>
</feature>
<dbReference type="Gene3D" id="3.40.50.720">
    <property type="entry name" value="NAD(P)-binding Rossmann-like Domain"/>
    <property type="match status" value="1"/>
</dbReference>
<dbReference type="AlphaFoldDB" id="A0A5K1UG15"/>
<dbReference type="Proteomes" id="UP000078387">
    <property type="component" value="Unassembled WGS sequence"/>
</dbReference>
<dbReference type="InterPro" id="IPR013154">
    <property type="entry name" value="ADH-like_N"/>
</dbReference>
<evidence type="ECO:0000256" key="1">
    <source>
        <dbReference type="ARBA" id="ARBA00001947"/>
    </source>
</evidence>
<dbReference type="GO" id="GO:0016491">
    <property type="term" value="F:oxidoreductase activity"/>
    <property type="evidence" value="ECO:0007669"/>
    <property type="project" value="UniProtKB-KW"/>
</dbReference>
<keyword evidence="4 6" id="KW-0862">Zinc</keyword>
<accession>A0A5K1UG15</accession>
<evidence type="ECO:0000313" key="9">
    <source>
        <dbReference type="EMBL" id="GAT96279.1"/>
    </source>
</evidence>
<dbReference type="EMBL" id="BDEQ01000001">
    <property type="protein sequence ID" value="GAT96279.1"/>
    <property type="molecule type" value="Genomic_DNA"/>
</dbReference>
<dbReference type="GO" id="GO:0008270">
    <property type="term" value="F:zinc ion binding"/>
    <property type="evidence" value="ECO:0007669"/>
    <property type="project" value="InterPro"/>
</dbReference>
<gene>
    <name evidence="9" type="ORF">CL6EHI_042260</name>
</gene>
<dbReference type="InterPro" id="IPR002328">
    <property type="entry name" value="ADH_Zn_CS"/>
</dbReference>
<dbReference type="SUPFAM" id="SSF50129">
    <property type="entry name" value="GroES-like"/>
    <property type="match status" value="1"/>
</dbReference>
<dbReference type="VEuPathDB" id="AmoebaDB:KM1_185800"/>
<comment type="similarity">
    <text evidence="2 6">Belongs to the zinc-containing alcohol dehydrogenase family.</text>
</comment>
<dbReference type="VEuPathDB" id="AmoebaDB:EHI8A_114570"/>
<feature type="domain" description="Alcohol dehydrogenase-like C-terminal" evidence="7">
    <location>
        <begin position="176"/>
        <end position="282"/>
    </location>
</feature>
<evidence type="ECO:0000313" key="10">
    <source>
        <dbReference type="Proteomes" id="UP000078387"/>
    </source>
</evidence>
<dbReference type="InterPro" id="IPR013149">
    <property type="entry name" value="ADH-like_C"/>
</dbReference>
<comment type="caution">
    <text evidence="9">The sequence shown here is derived from an EMBL/GenBank/DDBJ whole genome shotgun (WGS) entry which is preliminary data.</text>
</comment>
<dbReference type="CDD" id="cd05278">
    <property type="entry name" value="FDH_like"/>
    <property type="match status" value="1"/>
</dbReference>
<reference evidence="9 10" key="1">
    <citation type="submission" date="2016-05" db="EMBL/GenBank/DDBJ databases">
        <title>First whole genome sequencing of Entamoeba histolytica HM1:IMSS-clone-6.</title>
        <authorList>
            <person name="Mukherjee Avik.K."/>
            <person name="Izumyama S."/>
            <person name="Nakada-Tsukui K."/>
            <person name="Nozaki T."/>
        </authorList>
    </citation>
    <scope>NUCLEOTIDE SEQUENCE [LARGE SCALE GENOMIC DNA]</scope>
    <source>
        <strain evidence="9 10">HM1:IMSS clone 6</strain>
    </source>
</reference>
<dbReference type="InterPro" id="IPR011032">
    <property type="entry name" value="GroES-like_sf"/>
</dbReference>
<sequence length="343" mass="38103">MKGLCFSDENQLEIIEVEKPQINHETDAVVKITFASICSSDIHILKGKVPRAKKGVILGHEGVGEVVEIGKDVKKIKVGDHVSINCITFCGNCWFCQHGYINNCEYGGWEIGCRENGTMAEYVRIPFADSSLNVIPKEVKDEQCLLVGDVLSSGYFGVELGEVKEGDIVTVIGCGPVGLCSMLCCKMKKAKVIALDINTQCLEYAQKLHCCDWSFNPHNCDIVNEILSITNNRGCDCTIENAGTNESFELSWKLTRPNGIVALVAMYESNQPFPLPLMYGKNLIFKTGGVDAIHCDELIEKIKNKEIDTMPLLTQQFTFDQILSAFNFFQNKPTHCVKVVIQF</sequence>
<dbReference type="Gene3D" id="3.90.180.10">
    <property type="entry name" value="Medium-chain alcohol dehydrogenases, catalytic domain"/>
    <property type="match status" value="1"/>
</dbReference>
<dbReference type="SUPFAM" id="SSF51735">
    <property type="entry name" value="NAD(P)-binding Rossmann-fold domains"/>
    <property type="match status" value="1"/>
</dbReference>
<evidence type="ECO:0000259" key="7">
    <source>
        <dbReference type="Pfam" id="PF00107"/>
    </source>
</evidence>
<evidence type="ECO:0000256" key="3">
    <source>
        <dbReference type="ARBA" id="ARBA00022723"/>
    </source>
</evidence>
<organism evidence="9 10">
    <name type="scientific">Entamoeba histolytica</name>
    <dbReference type="NCBI Taxonomy" id="5759"/>
    <lineage>
        <taxon>Eukaryota</taxon>
        <taxon>Amoebozoa</taxon>
        <taxon>Evosea</taxon>
        <taxon>Archamoebae</taxon>
        <taxon>Mastigamoebida</taxon>
        <taxon>Entamoebidae</taxon>
        <taxon>Entamoeba</taxon>
    </lineage>
</organism>
<comment type="cofactor">
    <cofactor evidence="1 6">
        <name>Zn(2+)</name>
        <dbReference type="ChEBI" id="CHEBI:29105"/>
    </cofactor>
</comment>
<dbReference type="VEuPathDB" id="AmoebaDB:EHI7A_107300"/>
<proteinExistence type="inferred from homology"/>